<evidence type="ECO:0000313" key="1">
    <source>
        <dbReference type="EMBL" id="MBD2753448.1"/>
    </source>
</evidence>
<sequence length="65" mass="8130">MERKRRITFYTDLNGPHEDQVREQVAMTPEERWQVYQRMKRRHYGLFGRPQKRSKRITLEQPAWI</sequence>
<comment type="caution">
    <text evidence="1">The sequence shown here is derived from an EMBL/GenBank/DDBJ whole genome shotgun (WGS) entry which is preliminary data.</text>
</comment>
<dbReference type="Proteomes" id="UP000653797">
    <property type="component" value="Unassembled WGS sequence"/>
</dbReference>
<gene>
    <name evidence="1" type="ORF">IC230_11145</name>
</gene>
<keyword evidence="2" id="KW-1185">Reference proteome</keyword>
<evidence type="ECO:0000313" key="2">
    <source>
        <dbReference type="Proteomes" id="UP000653797"/>
    </source>
</evidence>
<organism evidence="1 2">
    <name type="scientific">Spirosoma validum</name>
    <dbReference type="NCBI Taxonomy" id="2771355"/>
    <lineage>
        <taxon>Bacteria</taxon>
        <taxon>Pseudomonadati</taxon>
        <taxon>Bacteroidota</taxon>
        <taxon>Cytophagia</taxon>
        <taxon>Cytophagales</taxon>
        <taxon>Cytophagaceae</taxon>
        <taxon>Spirosoma</taxon>
    </lineage>
</organism>
<reference evidence="1" key="1">
    <citation type="submission" date="2020-09" db="EMBL/GenBank/DDBJ databases">
        <authorList>
            <person name="Kim M.K."/>
        </authorList>
    </citation>
    <scope>NUCLEOTIDE SEQUENCE</scope>
    <source>
        <strain evidence="1">BT704</strain>
    </source>
</reference>
<name>A0A927B116_9BACT</name>
<proteinExistence type="predicted"/>
<protein>
    <submittedName>
        <fullName evidence="1">Uncharacterized protein</fullName>
    </submittedName>
</protein>
<accession>A0A927B116</accession>
<dbReference type="RefSeq" id="WP_191039064.1">
    <property type="nucleotide sequence ID" value="NZ_JACXAA010000003.1"/>
</dbReference>
<dbReference type="AlphaFoldDB" id="A0A927B116"/>
<dbReference type="EMBL" id="JACXAA010000003">
    <property type="protein sequence ID" value="MBD2753448.1"/>
    <property type="molecule type" value="Genomic_DNA"/>
</dbReference>